<proteinExistence type="predicted"/>
<reference evidence="2 3" key="1">
    <citation type="submission" date="2019-06" db="EMBL/GenBank/DDBJ databases">
        <title>Draft genomes of female and male turbot (Scophthalmus maximus).</title>
        <authorList>
            <person name="Xu H."/>
            <person name="Xu X.-W."/>
            <person name="Shao C."/>
            <person name="Chen S."/>
        </authorList>
    </citation>
    <scope>NUCLEOTIDE SEQUENCE [LARGE SCALE GENOMIC DNA]</scope>
    <source>
        <strain evidence="2">Ysfricsl-2016a</strain>
        <tissue evidence="2">Blood</tissue>
    </source>
</reference>
<feature type="region of interest" description="Disordered" evidence="1">
    <location>
        <begin position="64"/>
        <end position="85"/>
    </location>
</feature>
<evidence type="ECO:0000313" key="2">
    <source>
        <dbReference type="EMBL" id="KAF0035513.1"/>
    </source>
</evidence>
<evidence type="ECO:0000256" key="1">
    <source>
        <dbReference type="SAM" id="MobiDB-lite"/>
    </source>
</evidence>
<sequence>MDRSPLLSCPEEMCKNRFTKHKKSLTNRGYSALGLCEKIQKLRFIQEDTEAALDETMEIVKTKKRAKRRREAEKDSDEEKMEVEKGPSCFLQEVDKWTW</sequence>
<comment type="caution">
    <text evidence="2">The sequence shown here is derived from an EMBL/GenBank/DDBJ whole genome shotgun (WGS) entry which is preliminary data.</text>
</comment>
<protein>
    <submittedName>
        <fullName evidence="2">Uncharacterized protein</fullName>
    </submittedName>
</protein>
<organism evidence="2 3">
    <name type="scientific">Scophthalmus maximus</name>
    <name type="common">Turbot</name>
    <name type="synonym">Psetta maxima</name>
    <dbReference type="NCBI Taxonomy" id="52904"/>
    <lineage>
        <taxon>Eukaryota</taxon>
        <taxon>Metazoa</taxon>
        <taxon>Chordata</taxon>
        <taxon>Craniata</taxon>
        <taxon>Vertebrata</taxon>
        <taxon>Euteleostomi</taxon>
        <taxon>Actinopterygii</taxon>
        <taxon>Neopterygii</taxon>
        <taxon>Teleostei</taxon>
        <taxon>Neoteleostei</taxon>
        <taxon>Acanthomorphata</taxon>
        <taxon>Carangaria</taxon>
        <taxon>Pleuronectiformes</taxon>
        <taxon>Pleuronectoidei</taxon>
        <taxon>Scophthalmidae</taxon>
        <taxon>Scophthalmus</taxon>
    </lineage>
</organism>
<name>A0A6A4SNF3_SCOMX</name>
<dbReference type="Proteomes" id="UP000438429">
    <property type="component" value="Unassembled WGS sequence"/>
</dbReference>
<gene>
    <name evidence="2" type="ORF">F2P81_013271</name>
</gene>
<evidence type="ECO:0000313" key="3">
    <source>
        <dbReference type="Proteomes" id="UP000438429"/>
    </source>
</evidence>
<dbReference type="AlphaFoldDB" id="A0A6A4SNF3"/>
<dbReference type="EMBL" id="VEVO01000011">
    <property type="protein sequence ID" value="KAF0035513.1"/>
    <property type="molecule type" value="Genomic_DNA"/>
</dbReference>
<accession>A0A6A4SNF3</accession>